<dbReference type="InterPro" id="IPR009875">
    <property type="entry name" value="PilZ_domain"/>
</dbReference>
<accession>A0A9X2EFP2</accession>
<dbReference type="Pfam" id="PF07238">
    <property type="entry name" value="PilZ"/>
    <property type="match status" value="2"/>
</dbReference>
<dbReference type="RefSeq" id="WP_252112872.1">
    <property type="nucleotide sequence ID" value="NZ_JAMSHT010000001.1"/>
</dbReference>
<gene>
    <name evidence="3" type="ORF">NDO55_04640</name>
</gene>
<keyword evidence="4" id="KW-1185">Reference proteome</keyword>
<reference evidence="3" key="1">
    <citation type="submission" date="2022-06" db="EMBL/GenBank/DDBJ databases">
        <title>Sphingomicrobium sedimins sp. nov., a marine bacterium isolated from tidal flat.</title>
        <authorList>
            <person name="Kim C.-H."/>
            <person name="Yoo Y."/>
            <person name="Kim J.-J."/>
        </authorList>
    </citation>
    <scope>NUCLEOTIDE SEQUENCE</scope>
    <source>
        <strain evidence="3">GRR-S6-50</strain>
    </source>
</reference>
<proteinExistence type="predicted"/>
<comment type="caution">
    <text evidence="3">The sequence shown here is derived from an EMBL/GenBank/DDBJ whole genome shotgun (WGS) entry which is preliminary data.</text>
</comment>
<dbReference type="SUPFAM" id="SSF141371">
    <property type="entry name" value="PilZ domain-like"/>
    <property type="match status" value="2"/>
</dbReference>
<evidence type="ECO:0000313" key="3">
    <source>
        <dbReference type="EMBL" id="MCM8557103.1"/>
    </source>
</evidence>
<organism evidence="3 4">
    <name type="scientific">Sphingomicrobium sediminis</name>
    <dbReference type="NCBI Taxonomy" id="2950949"/>
    <lineage>
        <taxon>Bacteria</taxon>
        <taxon>Pseudomonadati</taxon>
        <taxon>Pseudomonadota</taxon>
        <taxon>Alphaproteobacteria</taxon>
        <taxon>Sphingomonadales</taxon>
        <taxon>Sphingomonadaceae</taxon>
        <taxon>Sphingomicrobium</taxon>
    </lineage>
</organism>
<protein>
    <submittedName>
        <fullName evidence="3">PilZ domain-containing protein</fullName>
    </submittedName>
</protein>
<dbReference type="GO" id="GO:0035438">
    <property type="term" value="F:cyclic-di-GMP binding"/>
    <property type="evidence" value="ECO:0007669"/>
    <property type="project" value="InterPro"/>
</dbReference>
<feature type="region of interest" description="Disordered" evidence="1">
    <location>
        <begin position="1"/>
        <end position="27"/>
    </location>
</feature>
<feature type="domain" description="PilZ" evidence="2">
    <location>
        <begin position="119"/>
        <end position="196"/>
    </location>
</feature>
<feature type="domain" description="PilZ" evidence="2">
    <location>
        <begin position="25"/>
        <end position="105"/>
    </location>
</feature>
<evidence type="ECO:0000259" key="2">
    <source>
        <dbReference type="Pfam" id="PF07238"/>
    </source>
</evidence>
<sequence>MTETMMETTLYSLNEESPSPEQADRRTGERHLTLFRVGSVVIDKRRELCLIKNISAGGMMIRAYCAIEEGDELSVELKNGDPIKGRVSWVKGQNVGVAFHEPIDIIEILSTSMDGPRPRMPRIEIDCPVTLYIDSKPVQAKGCDVSQGGVKLQIAERLENGGKDIGVSLPGLAPVRASVKWQEDGYAGVTFNSLMPLAELVAWLEGQRGPVRKVG</sequence>
<evidence type="ECO:0000313" key="4">
    <source>
        <dbReference type="Proteomes" id="UP001155128"/>
    </source>
</evidence>
<dbReference type="AlphaFoldDB" id="A0A9X2EFP2"/>
<name>A0A9X2EFP2_9SPHN</name>
<dbReference type="Proteomes" id="UP001155128">
    <property type="component" value="Unassembled WGS sequence"/>
</dbReference>
<feature type="compositionally biased region" description="Polar residues" evidence="1">
    <location>
        <begin position="1"/>
        <end position="20"/>
    </location>
</feature>
<dbReference type="EMBL" id="JAMSHT010000001">
    <property type="protein sequence ID" value="MCM8557103.1"/>
    <property type="molecule type" value="Genomic_DNA"/>
</dbReference>
<evidence type="ECO:0000256" key="1">
    <source>
        <dbReference type="SAM" id="MobiDB-lite"/>
    </source>
</evidence>